<sequence length="336" mass="36356">MAHEESADFLLSSSLDYLYSAALRVAALVNVADQLADGPADPGELAERTKTHPNALARVLRLLASRGVFHEDGDGRFAITARAQALRTDSPTSVRDAVLMITEPAIWRPAGELVAGARTGLAAIDAVYGSPFWEVHARDAATAGEFDAGMGQWSQLEARGFAQSYRVPPDGLVVDVGGGRGRFLVELLRIRPDLRGILLDQPIVVSNHDLGQLDDRDRWQAVSGDFFESVPPDGDVYVLQYILNDWPDDQCVRILQSIRRSMKPESRVVALECVVPPGNAPHAGKGIDLVLLASFAGRVRTEAEFAELFSAAGMRLTRVMEKTGPGFLSIVEGVSQ</sequence>
<dbReference type="Gene3D" id="3.40.50.150">
    <property type="entry name" value="Vaccinia Virus protein VP39"/>
    <property type="match status" value="1"/>
</dbReference>
<dbReference type="PROSITE" id="PS51683">
    <property type="entry name" value="SAM_OMT_II"/>
    <property type="match status" value="1"/>
</dbReference>
<feature type="domain" description="O-methyltransferase C-terminal" evidence="4">
    <location>
        <begin position="124"/>
        <end position="314"/>
    </location>
</feature>
<dbReference type="EMBL" id="FOWC01000015">
    <property type="protein sequence ID" value="SFQ55863.1"/>
    <property type="molecule type" value="Genomic_DNA"/>
</dbReference>
<name>A0A1I5ZHL1_9PSEU</name>
<dbReference type="SUPFAM" id="SSF53335">
    <property type="entry name" value="S-adenosyl-L-methionine-dependent methyltransferases"/>
    <property type="match status" value="1"/>
</dbReference>
<evidence type="ECO:0000313" key="6">
    <source>
        <dbReference type="EMBL" id="SFQ55863.1"/>
    </source>
</evidence>
<dbReference type="RefSeq" id="WP_425285757.1">
    <property type="nucleotide sequence ID" value="NZ_FOWC01000015.1"/>
</dbReference>
<dbReference type="PANTHER" id="PTHR43712">
    <property type="entry name" value="PUTATIVE (AFU_ORTHOLOGUE AFUA_4G14580)-RELATED"/>
    <property type="match status" value="1"/>
</dbReference>
<dbReference type="GO" id="GO:0046983">
    <property type="term" value="F:protein dimerization activity"/>
    <property type="evidence" value="ECO:0007669"/>
    <property type="project" value="InterPro"/>
</dbReference>
<keyword evidence="1 6" id="KW-0489">Methyltransferase</keyword>
<evidence type="ECO:0000256" key="2">
    <source>
        <dbReference type="ARBA" id="ARBA00022679"/>
    </source>
</evidence>
<dbReference type="Pfam" id="PF00891">
    <property type="entry name" value="Methyltransf_2"/>
    <property type="match status" value="1"/>
</dbReference>
<dbReference type="GO" id="GO:0032259">
    <property type="term" value="P:methylation"/>
    <property type="evidence" value="ECO:0007669"/>
    <property type="project" value="UniProtKB-KW"/>
</dbReference>
<dbReference type="Gene3D" id="1.10.10.10">
    <property type="entry name" value="Winged helix-like DNA-binding domain superfamily/Winged helix DNA-binding domain"/>
    <property type="match status" value="1"/>
</dbReference>
<dbReference type="InterPro" id="IPR012967">
    <property type="entry name" value="COMT_dimerisation"/>
</dbReference>
<dbReference type="PIRSF" id="PIRSF005739">
    <property type="entry name" value="O-mtase"/>
    <property type="match status" value="1"/>
</dbReference>
<organism evidence="6 7">
    <name type="scientific">Amycolatopsis rubida</name>
    <dbReference type="NCBI Taxonomy" id="112413"/>
    <lineage>
        <taxon>Bacteria</taxon>
        <taxon>Bacillati</taxon>
        <taxon>Actinomycetota</taxon>
        <taxon>Actinomycetes</taxon>
        <taxon>Pseudonocardiales</taxon>
        <taxon>Pseudonocardiaceae</taxon>
        <taxon>Amycolatopsis</taxon>
    </lineage>
</organism>
<dbReference type="InterPro" id="IPR036388">
    <property type="entry name" value="WH-like_DNA-bd_sf"/>
</dbReference>
<dbReference type="GO" id="GO:0008171">
    <property type="term" value="F:O-methyltransferase activity"/>
    <property type="evidence" value="ECO:0007669"/>
    <property type="project" value="InterPro"/>
</dbReference>
<evidence type="ECO:0000259" key="5">
    <source>
        <dbReference type="Pfam" id="PF08100"/>
    </source>
</evidence>
<keyword evidence="3" id="KW-0949">S-adenosyl-L-methionine</keyword>
<dbReference type="STRING" id="112413.SAMN05421854_11582"/>
<evidence type="ECO:0000256" key="1">
    <source>
        <dbReference type="ARBA" id="ARBA00022603"/>
    </source>
</evidence>
<dbReference type="Proteomes" id="UP000199137">
    <property type="component" value="Unassembled WGS sequence"/>
</dbReference>
<reference evidence="6 7" key="1">
    <citation type="submission" date="2016-10" db="EMBL/GenBank/DDBJ databases">
        <authorList>
            <person name="de Groot N.N."/>
        </authorList>
    </citation>
    <scope>NUCLEOTIDE SEQUENCE [LARGE SCALE GENOMIC DNA]</scope>
    <source>
        <strain evidence="6 7">DSM 44637</strain>
    </source>
</reference>
<proteinExistence type="predicted"/>
<evidence type="ECO:0000313" key="7">
    <source>
        <dbReference type="Proteomes" id="UP000199137"/>
    </source>
</evidence>
<gene>
    <name evidence="6" type="ORF">SAMN05421854_11582</name>
</gene>
<keyword evidence="2 6" id="KW-0808">Transferase</keyword>
<dbReference type="InterPro" id="IPR029063">
    <property type="entry name" value="SAM-dependent_MTases_sf"/>
</dbReference>
<feature type="domain" description="O-methyltransferase dimerisation" evidence="5">
    <location>
        <begin position="16"/>
        <end position="86"/>
    </location>
</feature>
<protein>
    <submittedName>
        <fullName evidence="6">O-methyltransferase</fullName>
    </submittedName>
</protein>
<dbReference type="SUPFAM" id="SSF46785">
    <property type="entry name" value="Winged helix' DNA-binding domain"/>
    <property type="match status" value="1"/>
</dbReference>
<dbReference type="PANTHER" id="PTHR43712:SF2">
    <property type="entry name" value="O-METHYLTRANSFERASE CICE"/>
    <property type="match status" value="1"/>
</dbReference>
<dbReference type="InterPro" id="IPR001077">
    <property type="entry name" value="COMT_C"/>
</dbReference>
<evidence type="ECO:0000256" key="3">
    <source>
        <dbReference type="ARBA" id="ARBA00022691"/>
    </source>
</evidence>
<dbReference type="Pfam" id="PF08100">
    <property type="entry name" value="Dimerisation"/>
    <property type="match status" value="1"/>
</dbReference>
<dbReference type="AlphaFoldDB" id="A0A1I5ZHL1"/>
<evidence type="ECO:0000259" key="4">
    <source>
        <dbReference type="Pfam" id="PF00891"/>
    </source>
</evidence>
<accession>A0A1I5ZHL1</accession>
<dbReference type="InterPro" id="IPR016461">
    <property type="entry name" value="COMT-like"/>
</dbReference>
<dbReference type="InterPro" id="IPR036390">
    <property type="entry name" value="WH_DNA-bd_sf"/>
</dbReference>